<dbReference type="InterPro" id="IPR017871">
    <property type="entry name" value="ABC_transporter-like_CS"/>
</dbReference>
<dbReference type="OrthoDB" id="18368at2157"/>
<dbReference type="Gene3D" id="2.40.50.100">
    <property type="match status" value="1"/>
</dbReference>
<evidence type="ECO:0000256" key="4">
    <source>
        <dbReference type="ARBA" id="ARBA00022741"/>
    </source>
</evidence>
<dbReference type="InterPro" id="IPR008995">
    <property type="entry name" value="Mo/tungstate-bd_C_term_dom"/>
</dbReference>
<comment type="similarity">
    <text evidence="11">Belongs to the ABC transporter superfamily. Carbohydrate uptake transporter-1 (CUT1) (TC 3.A.1.1) family.</text>
</comment>
<comment type="caution">
    <text evidence="15">The sequence shown here is derived from an EMBL/GenBank/DDBJ whole genome shotgun (WGS) entry which is preliminary data.</text>
</comment>
<evidence type="ECO:0000259" key="14">
    <source>
        <dbReference type="PROSITE" id="PS50893"/>
    </source>
</evidence>
<evidence type="ECO:0000313" key="15">
    <source>
        <dbReference type="EMBL" id="RQG94226.1"/>
    </source>
</evidence>
<dbReference type="RefSeq" id="WP_124195986.1">
    <property type="nucleotide sequence ID" value="NZ_REGA01000010.1"/>
</dbReference>
<organism evidence="15 16">
    <name type="scientific">Natrarchaeobius chitinivorans</name>
    <dbReference type="NCBI Taxonomy" id="1679083"/>
    <lineage>
        <taxon>Archaea</taxon>
        <taxon>Methanobacteriati</taxon>
        <taxon>Methanobacteriota</taxon>
        <taxon>Stenosarchaea group</taxon>
        <taxon>Halobacteria</taxon>
        <taxon>Halobacteriales</taxon>
        <taxon>Natrialbaceae</taxon>
        <taxon>Natrarchaeobius</taxon>
    </lineage>
</organism>
<dbReference type="Pfam" id="PF00005">
    <property type="entry name" value="ABC_tran"/>
    <property type="match status" value="1"/>
</dbReference>
<dbReference type="PANTHER" id="PTHR43875:SF15">
    <property type="entry name" value="TREHALOSE IMPORT ATP-BINDING PROTEIN SUGC"/>
    <property type="match status" value="1"/>
</dbReference>
<accession>A0A3N6MJA9</accession>
<evidence type="ECO:0000256" key="13">
    <source>
        <dbReference type="ARBA" id="ARBA00066315"/>
    </source>
</evidence>
<evidence type="ECO:0000256" key="8">
    <source>
        <dbReference type="ARBA" id="ARBA00050355"/>
    </source>
</evidence>
<dbReference type="PROSITE" id="PS50893">
    <property type="entry name" value="ABC_TRANSPORTER_2"/>
    <property type="match status" value="1"/>
</dbReference>
<dbReference type="Proteomes" id="UP000282323">
    <property type="component" value="Unassembled WGS sequence"/>
</dbReference>
<evidence type="ECO:0000256" key="2">
    <source>
        <dbReference type="ARBA" id="ARBA00022448"/>
    </source>
</evidence>
<name>A0A3N6MJA9_NATCH</name>
<dbReference type="InterPro" id="IPR047641">
    <property type="entry name" value="ABC_transpr_MalK/UgpC-like"/>
</dbReference>
<reference evidence="15 16" key="1">
    <citation type="submission" date="2018-10" db="EMBL/GenBank/DDBJ databases">
        <title>Natrarchaeobius chitinivorans gen. nov., sp. nov., and Natrarchaeobius haloalkaliphilus sp. nov., alkaliphilic, chitin-utilizing haloarchaea from hypersaline alkaline lakes.</title>
        <authorList>
            <person name="Sorokin D.Y."/>
            <person name="Elcheninov A.G."/>
            <person name="Kostrikina N.A."/>
            <person name="Bale N.J."/>
            <person name="Sinninghe Damste J.S."/>
            <person name="Khijniak T.V."/>
            <person name="Kublanov I.V."/>
            <person name="Toshchakov S.V."/>
        </authorList>
    </citation>
    <scope>NUCLEOTIDE SEQUENCE [LARGE SCALE GENOMIC DNA]</scope>
    <source>
        <strain evidence="15 16">AArcht4T</strain>
    </source>
</reference>
<feature type="domain" description="ABC transporter" evidence="14">
    <location>
        <begin position="4"/>
        <end position="239"/>
    </location>
</feature>
<dbReference type="Gene3D" id="3.40.50.300">
    <property type="entry name" value="P-loop containing nucleotide triphosphate hydrolases"/>
    <property type="match status" value="1"/>
</dbReference>
<protein>
    <recommendedName>
        <fullName evidence="13">ABC-type D-xylose/L-arabinose transporter</fullName>
        <ecNumber evidence="13">7.5.2.13</ecNumber>
    </recommendedName>
</protein>
<dbReference type="InterPro" id="IPR013611">
    <property type="entry name" value="Transp-assoc_OB_typ2"/>
</dbReference>
<comment type="catalytic activity">
    <reaction evidence="8">
        <text>D-xylose(out) + ATP + H2O = D-xylose(in) + ADP + phosphate + H(+)</text>
        <dbReference type="Rhea" id="RHEA:29899"/>
        <dbReference type="ChEBI" id="CHEBI:15377"/>
        <dbReference type="ChEBI" id="CHEBI:15378"/>
        <dbReference type="ChEBI" id="CHEBI:30616"/>
        <dbReference type="ChEBI" id="CHEBI:43474"/>
        <dbReference type="ChEBI" id="CHEBI:53455"/>
        <dbReference type="ChEBI" id="CHEBI:456216"/>
        <dbReference type="EC" id="7.5.2.13"/>
    </reaction>
    <physiologicalReaction direction="left-to-right" evidence="8">
        <dbReference type="Rhea" id="RHEA:29900"/>
    </physiologicalReaction>
</comment>
<dbReference type="InterPro" id="IPR012340">
    <property type="entry name" value="NA-bd_OB-fold"/>
</dbReference>
<evidence type="ECO:0000256" key="1">
    <source>
        <dbReference type="ARBA" id="ARBA00004202"/>
    </source>
</evidence>
<dbReference type="GO" id="GO:0140359">
    <property type="term" value="F:ABC-type transporter activity"/>
    <property type="evidence" value="ECO:0007669"/>
    <property type="project" value="InterPro"/>
</dbReference>
<keyword evidence="2" id="KW-0813">Transport</keyword>
<dbReference type="EMBL" id="REGA01000010">
    <property type="protein sequence ID" value="RQG94226.1"/>
    <property type="molecule type" value="Genomic_DNA"/>
</dbReference>
<evidence type="ECO:0000256" key="10">
    <source>
        <dbReference type="ARBA" id="ARBA00053454"/>
    </source>
</evidence>
<keyword evidence="7" id="KW-0472">Membrane</keyword>
<dbReference type="InterPro" id="IPR003593">
    <property type="entry name" value="AAA+_ATPase"/>
</dbReference>
<keyword evidence="4" id="KW-0547">Nucleotide-binding</keyword>
<dbReference type="InterPro" id="IPR003439">
    <property type="entry name" value="ABC_transporter-like_ATP-bd"/>
</dbReference>
<keyword evidence="16" id="KW-1185">Reference proteome</keyword>
<evidence type="ECO:0000256" key="9">
    <source>
        <dbReference type="ARBA" id="ARBA00051890"/>
    </source>
</evidence>
<dbReference type="CDD" id="cd03301">
    <property type="entry name" value="ABC_MalK_N"/>
    <property type="match status" value="1"/>
</dbReference>
<dbReference type="GO" id="GO:0016887">
    <property type="term" value="F:ATP hydrolysis activity"/>
    <property type="evidence" value="ECO:0007669"/>
    <property type="project" value="InterPro"/>
</dbReference>
<comment type="function">
    <text evidence="10">Part of the ABC transporter complex XacGHIJK involved in the uptake of xylose and arabinose. Responsible for energy coupling to the transport system.</text>
</comment>
<dbReference type="PANTHER" id="PTHR43875">
    <property type="entry name" value="MALTODEXTRIN IMPORT ATP-BINDING PROTEIN MSMX"/>
    <property type="match status" value="1"/>
</dbReference>
<comment type="catalytic activity">
    <reaction evidence="9">
        <text>L-arabinose(out) + ATP + H2O = L-arabinose(in) + ADP + phosphate + H(+)</text>
        <dbReference type="Rhea" id="RHEA:30007"/>
        <dbReference type="ChEBI" id="CHEBI:15377"/>
        <dbReference type="ChEBI" id="CHEBI:15378"/>
        <dbReference type="ChEBI" id="CHEBI:17535"/>
        <dbReference type="ChEBI" id="CHEBI:30616"/>
        <dbReference type="ChEBI" id="CHEBI:43474"/>
        <dbReference type="ChEBI" id="CHEBI:456216"/>
        <dbReference type="EC" id="7.5.2.13"/>
    </reaction>
    <physiologicalReaction direction="left-to-right" evidence="9">
        <dbReference type="Rhea" id="RHEA:30008"/>
    </physiologicalReaction>
</comment>
<evidence type="ECO:0000256" key="7">
    <source>
        <dbReference type="ARBA" id="ARBA00023136"/>
    </source>
</evidence>
<evidence type="ECO:0000313" key="16">
    <source>
        <dbReference type="Proteomes" id="UP000282323"/>
    </source>
</evidence>
<keyword evidence="6" id="KW-1278">Translocase</keyword>
<evidence type="ECO:0000256" key="11">
    <source>
        <dbReference type="ARBA" id="ARBA00061029"/>
    </source>
</evidence>
<sequence length="377" mass="41217">MARIQIEGLSKHFQDGDETVVAVEDLNLDVEDGEFVVFVGPSGCGKTTTLRCVAGLEDPTMGTIQIADDVVNDEPPEDRDIAMVFQSYALYPHMTVRENMSFGLEHSTDLTGDDIERKIQETAEMMGIEELLDRVPADLSGGQQQRVALGRAIVRDPKVFLMDEPLSNLDAKLRAEMRTYLQQLQEDIDVTTVYVTHDQTEAMTMGDKIAILNDGELQQYGTPAECYHEPENTFVAQFLGEPSINLVEMDVQNGTMSAGTFEYQLDGRLADAVDADSAVVGIRPEALTVSTGNSESDTAFTGTVAVVEHLGRESNIHIELDGIDVELTVIVDGRPSLSVDDSVSVHVPPEAMHVFDSHTGKVLRNASEVTERASLDL</sequence>
<dbReference type="GO" id="GO:0055052">
    <property type="term" value="C:ATP-binding cassette (ABC) transporter complex, substrate-binding subunit-containing"/>
    <property type="evidence" value="ECO:0007669"/>
    <property type="project" value="TreeGrafter"/>
</dbReference>
<evidence type="ECO:0000256" key="3">
    <source>
        <dbReference type="ARBA" id="ARBA00022475"/>
    </source>
</evidence>
<dbReference type="SMART" id="SM00382">
    <property type="entry name" value="AAA"/>
    <property type="match status" value="1"/>
</dbReference>
<evidence type="ECO:0000256" key="6">
    <source>
        <dbReference type="ARBA" id="ARBA00022967"/>
    </source>
</evidence>
<comment type="subcellular location">
    <subcellularLocation>
        <location evidence="1">Cell membrane</location>
        <topology evidence="1">Peripheral membrane protein</topology>
    </subcellularLocation>
</comment>
<dbReference type="InterPro" id="IPR027417">
    <property type="entry name" value="P-loop_NTPase"/>
</dbReference>
<comment type="subunit">
    <text evidence="12">The complex is composed of two ATP-binding proteins (XacJ and XacK), two transmembrane proteins (XacH and XacI) and a solute-binding protein (XacG).</text>
</comment>
<gene>
    <name evidence="15" type="ORF">EA473_12705</name>
</gene>
<dbReference type="GO" id="GO:0005524">
    <property type="term" value="F:ATP binding"/>
    <property type="evidence" value="ECO:0007669"/>
    <property type="project" value="UniProtKB-KW"/>
</dbReference>
<dbReference type="AlphaFoldDB" id="A0A3N6MJA9"/>
<evidence type="ECO:0000256" key="12">
    <source>
        <dbReference type="ARBA" id="ARBA00065962"/>
    </source>
</evidence>
<keyword evidence="5 15" id="KW-0067">ATP-binding</keyword>
<proteinExistence type="inferred from homology"/>
<evidence type="ECO:0000256" key="5">
    <source>
        <dbReference type="ARBA" id="ARBA00022840"/>
    </source>
</evidence>
<dbReference type="Gene3D" id="2.40.50.140">
    <property type="entry name" value="Nucleic acid-binding proteins"/>
    <property type="match status" value="1"/>
</dbReference>
<dbReference type="Pfam" id="PF08402">
    <property type="entry name" value="TOBE_2"/>
    <property type="match status" value="1"/>
</dbReference>
<dbReference type="SUPFAM" id="SSF52540">
    <property type="entry name" value="P-loop containing nucleoside triphosphate hydrolases"/>
    <property type="match status" value="1"/>
</dbReference>
<dbReference type="InterPro" id="IPR015855">
    <property type="entry name" value="ABC_transpr_MalK-like"/>
</dbReference>
<dbReference type="FunFam" id="3.40.50.300:FF:000042">
    <property type="entry name" value="Maltose/maltodextrin ABC transporter, ATP-binding protein"/>
    <property type="match status" value="1"/>
</dbReference>
<dbReference type="EC" id="7.5.2.13" evidence="13"/>
<keyword evidence="3" id="KW-1003">Cell membrane</keyword>
<dbReference type="PROSITE" id="PS00211">
    <property type="entry name" value="ABC_TRANSPORTER_1"/>
    <property type="match status" value="1"/>
</dbReference>
<dbReference type="SUPFAM" id="SSF50331">
    <property type="entry name" value="MOP-like"/>
    <property type="match status" value="1"/>
</dbReference>
<dbReference type="GO" id="GO:0008643">
    <property type="term" value="P:carbohydrate transport"/>
    <property type="evidence" value="ECO:0007669"/>
    <property type="project" value="InterPro"/>
</dbReference>